<organism evidence="7 8">
    <name type="scientific">Sordaria brevicollis</name>
    <dbReference type="NCBI Taxonomy" id="83679"/>
    <lineage>
        <taxon>Eukaryota</taxon>
        <taxon>Fungi</taxon>
        <taxon>Dikarya</taxon>
        <taxon>Ascomycota</taxon>
        <taxon>Pezizomycotina</taxon>
        <taxon>Sordariomycetes</taxon>
        <taxon>Sordariomycetidae</taxon>
        <taxon>Sordariales</taxon>
        <taxon>Sordariaceae</taxon>
        <taxon>Sordaria</taxon>
    </lineage>
</organism>
<sequence>MKTLYLLLSLLALASPIAAQFGSFFDQMFGGHGGHGGHGHQQHQGHQGHGQQHHPNVPSDPSIYQANYQRAHCDKYLCPDTLACVHYPHHCPCPWPSHEDKAELAEGQRICVSRGGFKAGEAARKIELARKGML</sequence>
<evidence type="ECO:0000256" key="5">
    <source>
        <dbReference type="SAM" id="MobiDB-lite"/>
    </source>
</evidence>
<dbReference type="CDD" id="cd23996">
    <property type="entry name" value="LCL2-like"/>
    <property type="match status" value="1"/>
</dbReference>
<feature type="region of interest" description="Disordered" evidence="5">
    <location>
        <begin position="32"/>
        <end position="61"/>
    </location>
</feature>
<dbReference type="AlphaFoldDB" id="A0AAE0PM81"/>
<proteinExistence type="inferred from homology"/>
<evidence type="ECO:0000256" key="4">
    <source>
        <dbReference type="ARBA" id="ARBA00022729"/>
    </source>
</evidence>
<keyword evidence="8" id="KW-1185">Reference proteome</keyword>
<feature type="chain" id="PRO_5041952564" description="Long chronological lifespan protein 2" evidence="6">
    <location>
        <begin position="20"/>
        <end position="134"/>
    </location>
</feature>
<evidence type="ECO:0000256" key="6">
    <source>
        <dbReference type="SAM" id="SignalP"/>
    </source>
</evidence>
<feature type="signal peptide" evidence="6">
    <location>
        <begin position="1"/>
        <end position="19"/>
    </location>
</feature>
<evidence type="ECO:0000256" key="1">
    <source>
        <dbReference type="ARBA" id="ARBA00002208"/>
    </source>
</evidence>
<keyword evidence="4 6" id="KW-0732">Signal</keyword>
<accession>A0AAE0PM81</accession>
<dbReference type="PANTHER" id="PTHR38425">
    <property type="entry name" value="LONG CHRONOLOGICAL LIFESPAN PROTEIN 2"/>
    <property type="match status" value="1"/>
</dbReference>
<dbReference type="PANTHER" id="PTHR38425:SF1">
    <property type="entry name" value="LONG CHRONOLOGICAL LIFESPAN PROTEIN 2"/>
    <property type="match status" value="1"/>
</dbReference>
<evidence type="ECO:0000313" key="8">
    <source>
        <dbReference type="Proteomes" id="UP001281003"/>
    </source>
</evidence>
<comment type="function">
    <text evidence="1">Probable component of the endoplasmic reticulum-associated degradation (ERAD) pathway.</text>
</comment>
<protein>
    <recommendedName>
        <fullName evidence="3">Long chronological lifespan protein 2</fullName>
    </recommendedName>
</protein>
<dbReference type="EMBL" id="JAUTDP010000001">
    <property type="protein sequence ID" value="KAK3402469.1"/>
    <property type="molecule type" value="Genomic_DNA"/>
</dbReference>
<name>A0AAE0PM81_SORBR</name>
<feature type="compositionally biased region" description="Low complexity" evidence="5">
    <location>
        <begin position="44"/>
        <end position="54"/>
    </location>
</feature>
<reference evidence="7" key="1">
    <citation type="journal article" date="2023" name="Mol. Phylogenet. Evol.">
        <title>Genome-scale phylogeny and comparative genomics of the fungal order Sordariales.</title>
        <authorList>
            <person name="Hensen N."/>
            <person name="Bonometti L."/>
            <person name="Westerberg I."/>
            <person name="Brannstrom I.O."/>
            <person name="Guillou S."/>
            <person name="Cros-Aarteil S."/>
            <person name="Calhoun S."/>
            <person name="Haridas S."/>
            <person name="Kuo A."/>
            <person name="Mondo S."/>
            <person name="Pangilinan J."/>
            <person name="Riley R."/>
            <person name="LaButti K."/>
            <person name="Andreopoulos B."/>
            <person name="Lipzen A."/>
            <person name="Chen C."/>
            <person name="Yan M."/>
            <person name="Daum C."/>
            <person name="Ng V."/>
            <person name="Clum A."/>
            <person name="Steindorff A."/>
            <person name="Ohm R.A."/>
            <person name="Martin F."/>
            <person name="Silar P."/>
            <person name="Natvig D.O."/>
            <person name="Lalanne C."/>
            <person name="Gautier V."/>
            <person name="Ament-Velasquez S.L."/>
            <person name="Kruys A."/>
            <person name="Hutchinson M.I."/>
            <person name="Powell A.J."/>
            <person name="Barry K."/>
            <person name="Miller A.N."/>
            <person name="Grigoriev I.V."/>
            <person name="Debuchy R."/>
            <person name="Gladieux P."/>
            <person name="Hiltunen Thoren M."/>
            <person name="Johannesson H."/>
        </authorList>
    </citation>
    <scope>NUCLEOTIDE SEQUENCE</scope>
    <source>
        <strain evidence="7">FGSC 1904</strain>
    </source>
</reference>
<gene>
    <name evidence="7" type="ORF">B0T20DRAFT_343801</name>
</gene>
<evidence type="ECO:0000256" key="2">
    <source>
        <dbReference type="ARBA" id="ARBA00010545"/>
    </source>
</evidence>
<dbReference type="InterPro" id="IPR034543">
    <property type="entry name" value="LCL2"/>
</dbReference>
<reference evidence="7" key="2">
    <citation type="submission" date="2023-07" db="EMBL/GenBank/DDBJ databases">
        <authorList>
            <consortium name="Lawrence Berkeley National Laboratory"/>
            <person name="Haridas S."/>
            <person name="Hensen N."/>
            <person name="Bonometti L."/>
            <person name="Westerberg I."/>
            <person name="Brannstrom I.O."/>
            <person name="Guillou S."/>
            <person name="Cros-Aarteil S."/>
            <person name="Calhoun S."/>
            <person name="Kuo A."/>
            <person name="Mondo S."/>
            <person name="Pangilinan J."/>
            <person name="Riley R."/>
            <person name="LaButti K."/>
            <person name="Andreopoulos B."/>
            <person name="Lipzen A."/>
            <person name="Chen C."/>
            <person name="Yanf M."/>
            <person name="Daum C."/>
            <person name="Ng V."/>
            <person name="Clum A."/>
            <person name="Steindorff A."/>
            <person name="Ohm R."/>
            <person name="Martin F."/>
            <person name="Silar P."/>
            <person name="Natvig D."/>
            <person name="Lalanne C."/>
            <person name="Gautier V."/>
            <person name="Ament-velasquez S.L."/>
            <person name="Kruys A."/>
            <person name="Hutchinson M.I."/>
            <person name="Powell A.J."/>
            <person name="Barry K."/>
            <person name="Miller A.N."/>
            <person name="Grigoriev I.V."/>
            <person name="Debuchy R."/>
            <person name="Gladieux P."/>
            <person name="Thoren M.H."/>
            <person name="Johannesson H."/>
        </authorList>
    </citation>
    <scope>NUCLEOTIDE SEQUENCE</scope>
    <source>
        <strain evidence="7">FGSC 1904</strain>
    </source>
</reference>
<comment type="caution">
    <text evidence="7">The sequence shown here is derived from an EMBL/GenBank/DDBJ whole genome shotgun (WGS) entry which is preliminary data.</text>
</comment>
<dbReference type="GO" id="GO:0036503">
    <property type="term" value="P:ERAD pathway"/>
    <property type="evidence" value="ECO:0007669"/>
    <property type="project" value="TreeGrafter"/>
</dbReference>
<evidence type="ECO:0000256" key="3">
    <source>
        <dbReference type="ARBA" id="ARBA00018534"/>
    </source>
</evidence>
<evidence type="ECO:0000313" key="7">
    <source>
        <dbReference type="EMBL" id="KAK3402469.1"/>
    </source>
</evidence>
<comment type="similarity">
    <text evidence="2">Belongs to the LCL2 family.</text>
</comment>
<dbReference type="Proteomes" id="UP001281003">
    <property type="component" value="Unassembled WGS sequence"/>
</dbReference>